<reference evidence="1 2" key="1">
    <citation type="submission" date="2007-04" db="EMBL/GenBank/DDBJ databases">
        <authorList>
            <person name="Fulton L."/>
            <person name="Clifton S."/>
            <person name="Fulton B."/>
            <person name="Xu J."/>
            <person name="Minx P."/>
            <person name="Pepin K.H."/>
            <person name="Johnson M."/>
            <person name="Thiruvilangam P."/>
            <person name="Bhonagiri V."/>
            <person name="Nash W.E."/>
            <person name="Mardis E.R."/>
            <person name="Wilson R.K."/>
        </authorList>
    </citation>
    <scope>NUCLEOTIDE SEQUENCE [LARGE SCALE GENOMIC DNA]</scope>
    <source>
        <strain evidence="1 2">ATCC 29799</strain>
    </source>
</reference>
<proteinExistence type="predicted"/>
<name>A6NTW2_9FIRM</name>
<comment type="caution">
    <text evidence="1">The sequence shown here is derived from an EMBL/GenBank/DDBJ whole genome shotgun (WGS) entry which is preliminary data.</text>
</comment>
<accession>A6NTW2</accession>
<organism evidence="1 2">
    <name type="scientific">Pseudoflavonifractor capillosus ATCC 29799</name>
    <dbReference type="NCBI Taxonomy" id="411467"/>
    <lineage>
        <taxon>Bacteria</taxon>
        <taxon>Bacillati</taxon>
        <taxon>Bacillota</taxon>
        <taxon>Clostridia</taxon>
        <taxon>Eubacteriales</taxon>
        <taxon>Oscillospiraceae</taxon>
        <taxon>Pseudoflavonifractor</taxon>
    </lineage>
</organism>
<evidence type="ECO:0000313" key="2">
    <source>
        <dbReference type="Proteomes" id="UP000003639"/>
    </source>
</evidence>
<gene>
    <name evidence="1" type="ORF">BACCAP_01642</name>
</gene>
<dbReference type="EMBL" id="AAXG02000011">
    <property type="protein sequence ID" value="EDN00309.1"/>
    <property type="molecule type" value="Genomic_DNA"/>
</dbReference>
<dbReference type="STRING" id="411467.BACCAP_01642"/>
<reference evidence="1 2" key="2">
    <citation type="submission" date="2007-06" db="EMBL/GenBank/DDBJ databases">
        <title>Draft genome sequence of Pseudoflavonifractor capillosus ATCC 29799.</title>
        <authorList>
            <person name="Sudarsanam P."/>
            <person name="Ley R."/>
            <person name="Guruge J."/>
            <person name="Turnbaugh P.J."/>
            <person name="Mahowald M."/>
            <person name="Liep D."/>
            <person name="Gordon J."/>
        </authorList>
    </citation>
    <scope>NUCLEOTIDE SEQUENCE [LARGE SCALE GENOMIC DNA]</scope>
    <source>
        <strain evidence="1 2">ATCC 29799</strain>
    </source>
</reference>
<protein>
    <submittedName>
        <fullName evidence="1">Uncharacterized protein</fullName>
    </submittedName>
</protein>
<evidence type="ECO:0000313" key="1">
    <source>
        <dbReference type="EMBL" id="EDN00309.1"/>
    </source>
</evidence>
<sequence>MYFCVGKISLLFYGGCAILSKSVSDAGVVQWQNVSFPS</sequence>
<keyword evidence="2" id="KW-1185">Reference proteome</keyword>
<dbReference type="Proteomes" id="UP000003639">
    <property type="component" value="Unassembled WGS sequence"/>
</dbReference>
<dbReference type="AlphaFoldDB" id="A6NTW2"/>